<accession>A0AAP0QNI4</accession>
<feature type="compositionally biased region" description="Acidic residues" evidence="1">
    <location>
        <begin position="1"/>
        <end position="11"/>
    </location>
</feature>
<evidence type="ECO:0000313" key="2">
    <source>
        <dbReference type="EMBL" id="KAK9210114.1"/>
    </source>
</evidence>
<dbReference type="EMBL" id="JBCGBO010000004">
    <property type="protein sequence ID" value="KAK9210114.1"/>
    <property type="molecule type" value="Genomic_DNA"/>
</dbReference>
<dbReference type="AlphaFoldDB" id="A0AAP0QNI4"/>
<keyword evidence="3" id="KW-1185">Reference proteome</keyword>
<evidence type="ECO:0000256" key="1">
    <source>
        <dbReference type="SAM" id="MobiDB-lite"/>
    </source>
</evidence>
<protein>
    <submittedName>
        <fullName evidence="2">Uncharacterized protein</fullName>
    </submittedName>
</protein>
<sequence>MDLDPALEDTPTEPIDSSSPEEKSKNQEWERSNRMSLLLMKCKMSKTSAALLIAVGKRLEENLFLEFDGCPEDYRTQGMEAK</sequence>
<feature type="region of interest" description="Disordered" evidence="1">
    <location>
        <begin position="1"/>
        <end position="30"/>
    </location>
</feature>
<name>A0AAP0QNI4_9ROSI</name>
<dbReference type="Proteomes" id="UP001428341">
    <property type="component" value="Unassembled WGS sequence"/>
</dbReference>
<comment type="caution">
    <text evidence="2">The sequence shown here is derived from an EMBL/GenBank/DDBJ whole genome shotgun (WGS) entry which is preliminary data.</text>
</comment>
<organism evidence="2 3">
    <name type="scientific">Citrus x changshan-huyou</name>
    <dbReference type="NCBI Taxonomy" id="2935761"/>
    <lineage>
        <taxon>Eukaryota</taxon>
        <taxon>Viridiplantae</taxon>
        <taxon>Streptophyta</taxon>
        <taxon>Embryophyta</taxon>
        <taxon>Tracheophyta</taxon>
        <taxon>Spermatophyta</taxon>
        <taxon>Magnoliopsida</taxon>
        <taxon>eudicotyledons</taxon>
        <taxon>Gunneridae</taxon>
        <taxon>Pentapetalae</taxon>
        <taxon>rosids</taxon>
        <taxon>malvids</taxon>
        <taxon>Sapindales</taxon>
        <taxon>Rutaceae</taxon>
        <taxon>Aurantioideae</taxon>
        <taxon>Citrus</taxon>
    </lineage>
</organism>
<reference evidence="2 3" key="1">
    <citation type="submission" date="2024-05" db="EMBL/GenBank/DDBJ databases">
        <title>Haplotype-resolved chromosome-level genome assembly of Huyou (Citrus changshanensis).</title>
        <authorList>
            <person name="Miao C."/>
            <person name="Chen W."/>
            <person name="Wu Y."/>
            <person name="Wang L."/>
            <person name="Zhao S."/>
            <person name="Grierson D."/>
            <person name="Xu C."/>
            <person name="Chen K."/>
        </authorList>
    </citation>
    <scope>NUCLEOTIDE SEQUENCE [LARGE SCALE GENOMIC DNA]</scope>
    <source>
        <strain evidence="2">01-14</strain>
        <tissue evidence="2">Leaf</tissue>
    </source>
</reference>
<gene>
    <name evidence="2" type="ORF">WN944_002483</name>
</gene>
<proteinExistence type="predicted"/>
<feature type="compositionally biased region" description="Basic and acidic residues" evidence="1">
    <location>
        <begin position="20"/>
        <end position="30"/>
    </location>
</feature>
<evidence type="ECO:0000313" key="3">
    <source>
        <dbReference type="Proteomes" id="UP001428341"/>
    </source>
</evidence>